<dbReference type="Gene3D" id="3.30.565.10">
    <property type="entry name" value="Histidine kinase-like ATPase, C-terminal domain"/>
    <property type="match status" value="1"/>
</dbReference>
<comment type="caution">
    <text evidence="10">The sequence shown here is derived from an EMBL/GenBank/DDBJ whole genome shotgun (WGS) entry which is preliminary data.</text>
</comment>
<feature type="transmembrane region" description="Helical" evidence="8">
    <location>
        <begin position="73"/>
        <end position="92"/>
    </location>
</feature>
<keyword evidence="8" id="KW-1133">Transmembrane helix</keyword>
<dbReference type="GO" id="GO:0005886">
    <property type="term" value="C:plasma membrane"/>
    <property type="evidence" value="ECO:0007669"/>
    <property type="project" value="UniProtKB-SubCell"/>
</dbReference>
<dbReference type="SMART" id="SM00387">
    <property type="entry name" value="HATPase_c"/>
    <property type="match status" value="1"/>
</dbReference>
<dbReference type="SUPFAM" id="SSF47384">
    <property type="entry name" value="Homodimeric domain of signal transducing histidine kinase"/>
    <property type="match status" value="1"/>
</dbReference>
<dbReference type="PRINTS" id="PR00344">
    <property type="entry name" value="BCTRLSENSOR"/>
</dbReference>
<evidence type="ECO:0000256" key="6">
    <source>
        <dbReference type="ARBA" id="ARBA00022777"/>
    </source>
</evidence>
<keyword evidence="8" id="KW-0472">Membrane</keyword>
<dbReference type="PROSITE" id="PS50109">
    <property type="entry name" value="HIS_KIN"/>
    <property type="match status" value="1"/>
</dbReference>
<dbReference type="OrthoDB" id="9757990at2"/>
<keyword evidence="5" id="KW-0808">Transferase</keyword>
<feature type="transmembrane region" description="Helical" evidence="8">
    <location>
        <begin position="176"/>
        <end position="196"/>
    </location>
</feature>
<feature type="transmembrane region" description="Helical" evidence="8">
    <location>
        <begin position="121"/>
        <end position="138"/>
    </location>
</feature>
<dbReference type="Proteomes" id="UP000294621">
    <property type="component" value="Unassembled WGS sequence"/>
</dbReference>
<accession>A0A4R5XXU2</accession>
<feature type="domain" description="Histidine kinase" evidence="9">
    <location>
        <begin position="349"/>
        <end position="561"/>
    </location>
</feature>
<organism evidence="10 11">
    <name type="scientific">Arthrobacter nitrophenolicus</name>
    <dbReference type="NCBI Taxonomy" id="683150"/>
    <lineage>
        <taxon>Bacteria</taxon>
        <taxon>Bacillati</taxon>
        <taxon>Actinomycetota</taxon>
        <taxon>Actinomycetes</taxon>
        <taxon>Micrococcales</taxon>
        <taxon>Micrococcaceae</taxon>
        <taxon>Arthrobacter</taxon>
    </lineage>
</organism>
<dbReference type="PANTHER" id="PTHR43711:SF1">
    <property type="entry name" value="HISTIDINE KINASE 1"/>
    <property type="match status" value="1"/>
</dbReference>
<dbReference type="EC" id="2.7.13.3" evidence="3"/>
<evidence type="ECO:0000256" key="4">
    <source>
        <dbReference type="ARBA" id="ARBA00022553"/>
    </source>
</evidence>
<comment type="catalytic activity">
    <reaction evidence="1">
        <text>ATP + protein L-histidine = ADP + protein N-phospho-L-histidine.</text>
        <dbReference type="EC" id="2.7.13.3"/>
    </reaction>
</comment>
<protein>
    <recommendedName>
        <fullName evidence="3">histidine kinase</fullName>
        <ecNumber evidence="3">2.7.13.3</ecNumber>
    </recommendedName>
</protein>
<proteinExistence type="predicted"/>
<dbReference type="InterPro" id="IPR003594">
    <property type="entry name" value="HATPase_dom"/>
</dbReference>
<dbReference type="Gene3D" id="1.10.287.130">
    <property type="match status" value="1"/>
</dbReference>
<dbReference type="Pfam" id="PF00512">
    <property type="entry name" value="HisKA"/>
    <property type="match status" value="1"/>
</dbReference>
<keyword evidence="7" id="KW-0902">Two-component regulatory system</keyword>
<dbReference type="EMBL" id="SMZQ01000006">
    <property type="protein sequence ID" value="TDL36739.1"/>
    <property type="molecule type" value="Genomic_DNA"/>
</dbReference>
<dbReference type="GO" id="GO:0000155">
    <property type="term" value="F:phosphorelay sensor kinase activity"/>
    <property type="evidence" value="ECO:0007669"/>
    <property type="project" value="InterPro"/>
</dbReference>
<feature type="transmembrane region" description="Helical" evidence="8">
    <location>
        <begin position="99"/>
        <end position="115"/>
    </location>
</feature>
<evidence type="ECO:0000256" key="8">
    <source>
        <dbReference type="SAM" id="Phobius"/>
    </source>
</evidence>
<dbReference type="CDD" id="cd00075">
    <property type="entry name" value="HATPase"/>
    <property type="match status" value="1"/>
</dbReference>
<dbReference type="InterPro" id="IPR003661">
    <property type="entry name" value="HisK_dim/P_dom"/>
</dbReference>
<name>A0A4R5XXU2_9MICC</name>
<evidence type="ECO:0000256" key="7">
    <source>
        <dbReference type="ARBA" id="ARBA00023012"/>
    </source>
</evidence>
<dbReference type="STRING" id="683150.G205_11227"/>
<dbReference type="SUPFAM" id="SSF55874">
    <property type="entry name" value="ATPase domain of HSP90 chaperone/DNA topoisomerase II/histidine kinase"/>
    <property type="match status" value="1"/>
</dbReference>
<evidence type="ECO:0000256" key="1">
    <source>
        <dbReference type="ARBA" id="ARBA00000085"/>
    </source>
</evidence>
<dbReference type="Pfam" id="PF02518">
    <property type="entry name" value="HATPase_c"/>
    <property type="match status" value="1"/>
</dbReference>
<dbReference type="AlphaFoldDB" id="A0A4R5XXU2"/>
<evidence type="ECO:0000313" key="10">
    <source>
        <dbReference type="EMBL" id="TDL36739.1"/>
    </source>
</evidence>
<gene>
    <name evidence="10" type="ORF">E2R57_12395</name>
</gene>
<dbReference type="RefSeq" id="WP_133349527.1">
    <property type="nucleotide sequence ID" value="NZ_SMZQ01000006.1"/>
</dbReference>
<comment type="subcellular location">
    <subcellularLocation>
        <location evidence="2">Cell membrane</location>
    </subcellularLocation>
</comment>
<dbReference type="PANTHER" id="PTHR43711">
    <property type="entry name" value="TWO-COMPONENT HISTIDINE KINASE"/>
    <property type="match status" value="1"/>
</dbReference>
<keyword evidence="6 10" id="KW-0418">Kinase</keyword>
<dbReference type="InterPro" id="IPR050736">
    <property type="entry name" value="Sensor_HK_Regulatory"/>
</dbReference>
<dbReference type="InterPro" id="IPR004358">
    <property type="entry name" value="Sig_transdc_His_kin-like_C"/>
</dbReference>
<keyword evidence="8" id="KW-0812">Transmembrane</keyword>
<evidence type="ECO:0000256" key="3">
    <source>
        <dbReference type="ARBA" id="ARBA00012438"/>
    </source>
</evidence>
<sequence length="561" mass="58832">MKQAGEATVNAAGQGTAAAPPDLPVTGQLDGLFGGLGVRSRMVLSHLPLTVTVVFVVVAAVVFSPSALDDRQFQLALLAHAVLFAACLVLPWDRLRTEAFAVIAVLDCLAIGFTREAGGPPFNVMSLLLVFPVVWLAAQPRRYMVVLAIFGTVLSTVVPSVVAGSPPTSASMIRTIFLPLILSAVAVTAHLVAGTIRRQRQRLVDKEHALEVTLAESVRKQRLLDAVLGAVGIGVWVVDRNGGTVLTNKALQADPALAALPGNAGNGLLLPDRATSVPADATPVARAAAGVEFRDELYWAGGPKEQHAYSVSAHGIPARDGKDGGAVVTFVDVTTLIRALAAKDDFVSTVSHELRTPLTSILGYLELVLEEPGHEDIREELLVVHRNAGHLLALVNDLIAVASERVDLSLEEADLAQLVTEVVGAEVPKASLNGLRLDLDVEQPLPARVDPERIRQVVRNLLSNAVKYSPGGGHITVCARKSGGKLTCSVTDTGIGMDADEQEQAFTKFFRSARSRATAIPGAGLGLPVSKTIVEVHGGAISLASEPGKGTTVTFTLPAAS</sequence>
<reference evidence="10 11" key="1">
    <citation type="submission" date="2019-03" db="EMBL/GenBank/DDBJ databases">
        <title>Genome Sequencing and Assembly of Various Microbes Isolated from Partially Reclaimed Soil and Acid Mine Drainage (AMD) Site.</title>
        <authorList>
            <person name="Steinbock B."/>
            <person name="Bechtold R."/>
            <person name="Sevigny J.L."/>
            <person name="Thomas D."/>
            <person name="Cuthill L.R."/>
            <person name="Aveiro Johannsen E.J."/>
            <person name="Thomas K."/>
            <person name="Ghosh A."/>
        </authorList>
    </citation>
    <scope>NUCLEOTIDE SEQUENCE [LARGE SCALE GENOMIC DNA]</scope>
    <source>
        <strain evidence="10 11">S-A1</strain>
    </source>
</reference>
<dbReference type="InterPro" id="IPR036097">
    <property type="entry name" value="HisK_dim/P_sf"/>
</dbReference>
<dbReference type="InterPro" id="IPR036890">
    <property type="entry name" value="HATPase_C_sf"/>
</dbReference>
<evidence type="ECO:0000313" key="11">
    <source>
        <dbReference type="Proteomes" id="UP000294621"/>
    </source>
</evidence>
<dbReference type="Gene3D" id="3.30.450.20">
    <property type="entry name" value="PAS domain"/>
    <property type="match status" value="1"/>
</dbReference>
<dbReference type="FunFam" id="3.30.565.10:FF:000006">
    <property type="entry name" value="Sensor histidine kinase WalK"/>
    <property type="match status" value="1"/>
</dbReference>
<feature type="transmembrane region" description="Helical" evidence="8">
    <location>
        <begin position="47"/>
        <end position="67"/>
    </location>
</feature>
<evidence type="ECO:0000256" key="2">
    <source>
        <dbReference type="ARBA" id="ARBA00004236"/>
    </source>
</evidence>
<evidence type="ECO:0000259" key="9">
    <source>
        <dbReference type="PROSITE" id="PS50109"/>
    </source>
</evidence>
<dbReference type="SMART" id="SM00388">
    <property type="entry name" value="HisKA"/>
    <property type="match status" value="1"/>
</dbReference>
<evidence type="ECO:0000256" key="5">
    <source>
        <dbReference type="ARBA" id="ARBA00022679"/>
    </source>
</evidence>
<feature type="transmembrane region" description="Helical" evidence="8">
    <location>
        <begin position="145"/>
        <end position="164"/>
    </location>
</feature>
<dbReference type="InterPro" id="IPR005467">
    <property type="entry name" value="His_kinase_dom"/>
</dbReference>
<keyword evidence="4" id="KW-0597">Phosphoprotein</keyword>
<dbReference type="CDD" id="cd00082">
    <property type="entry name" value="HisKA"/>
    <property type="match status" value="1"/>
</dbReference>